<dbReference type="GO" id="GO:0003723">
    <property type="term" value="F:RNA binding"/>
    <property type="evidence" value="ECO:0007669"/>
    <property type="project" value="InterPro"/>
</dbReference>
<reference evidence="5 6" key="1">
    <citation type="submission" date="2020-04" db="EMBL/GenBank/DDBJ databases">
        <title>Perkinsus chesapeaki whole genome sequence.</title>
        <authorList>
            <person name="Bogema D.R."/>
        </authorList>
    </citation>
    <scope>NUCLEOTIDE SEQUENCE [LARGE SCALE GENOMIC DNA]</scope>
    <source>
        <strain evidence="5">ATCC PRA-425</strain>
    </source>
</reference>
<comment type="caution">
    <text evidence="5">The sequence shown here is derived from an EMBL/GenBank/DDBJ whole genome shotgun (WGS) entry which is preliminary data.</text>
</comment>
<dbReference type="FunFam" id="3.30.190.20:FF:000009">
    <property type="entry name" value="Ribosomal protein L10a"/>
    <property type="match status" value="1"/>
</dbReference>
<dbReference type="GO" id="GO:0006412">
    <property type="term" value="P:translation"/>
    <property type="evidence" value="ECO:0007669"/>
    <property type="project" value="InterPro"/>
</dbReference>
<dbReference type="InterPro" id="IPR023673">
    <property type="entry name" value="Ribosomal_uL1_CS"/>
</dbReference>
<evidence type="ECO:0000256" key="1">
    <source>
        <dbReference type="ARBA" id="ARBA00010531"/>
    </source>
</evidence>
<accession>A0A7J6LKJ6</accession>
<dbReference type="InterPro" id="IPR002143">
    <property type="entry name" value="Ribosomal_uL1"/>
</dbReference>
<comment type="similarity">
    <text evidence="1 4">Belongs to the universal ribosomal protein uL1 family.</text>
</comment>
<evidence type="ECO:0000256" key="4">
    <source>
        <dbReference type="RuleBase" id="RU000659"/>
    </source>
</evidence>
<dbReference type="AlphaFoldDB" id="A0A7J6LKJ6"/>
<dbReference type="InterPro" id="IPR023674">
    <property type="entry name" value="Ribosomal_uL1-like"/>
</dbReference>
<dbReference type="OrthoDB" id="2449818at2759"/>
<protein>
    <recommendedName>
        <fullName evidence="4">Ribosomal protein</fullName>
    </recommendedName>
</protein>
<dbReference type="InterPro" id="IPR016095">
    <property type="entry name" value="Ribosomal_uL1_3-a/b-sand"/>
</dbReference>
<dbReference type="GO" id="GO:0015934">
    <property type="term" value="C:large ribosomal subunit"/>
    <property type="evidence" value="ECO:0007669"/>
    <property type="project" value="InterPro"/>
</dbReference>
<keyword evidence="2 4" id="KW-0689">Ribosomal protein</keyword>
<keyword evidence="6" id="KW-1185">Reference proteome</keyword>
<dbReference type="Gene3D" id="3.40.50.790">
    <property type="match status" value="1"/>
</dbReference>
<dbReference type="CDD" id="cd00403">
    <property type="entry name" value="Ribosomal_L1"/>
    <property type="match status" value="1"/>
</dbReference>
<gene>
    <name evidence="5" type="primary">RPL10A</name>
    <name evidence="5" type="ORF">FOL47_007419</name>
</gene>
<dbReference type="SUPFAM" id="SSF56808">
    <property type="entry name" value="Ribosomal protein L1"/>
    <property type="match status" value="1"/>
</dbReference>
<sequence length="217" mass="24219">MSKLSIDNLKTAIAAILEASQEKPRNFLETVELQVGLKDYDTQRDKRFSGTVKLPHVPRPNMKICVLGDAVHCDEASKIGVDFMSVDDLKKLNKNKKLVKKLANKYDAFLASQVLIPQIPRLLGPGLNKAGKFPTLITHNDDMSKKILDMKSQVKFQLKKVLCMGVAIGNVGMTADELKQNSLMSINFLVSLLKKNWNNVKTLHIKSTMGPVQRIYG</sequence>
<dbReference type="Pfam" id="PF00687">
    <property type="entry name" value="Ribosomal_L1"/>
    <property type="match status" value="1"/>
</dbReference>
<dbReference type="InterPro" id="IPR028364">
    <property type="entry name" value="Ribosomal_uL1/biogenesis"/>
</dbReference>
<proteinExistence type="inferred from homology"/>
<name>A0A7J6LKJ6_PERCH</name>
<organism evidence="5 6">
    <name type="scientific">Perkinsus chesapeaki</name>
    <name type="common">Clam parasite</name>
    <name type="synonym">Perkinsus andrewsi</name>
    <dbReference type="NCBI Taxonomy" id="330153"/>
    <lineage>
        <taxon>Eukaryota</taxon>
        <taxon>Sar</taxon>
        <taxon>Alveolata</taxon>
        <taxon>Perkinsozoa</taxon>
        <taxon>Perkinsea</taxon>
        <taxon>Perkinsida</taxon>
        <taxon>Perkinsidae</taxon>
        <taxon>Perkinsus</taxon>
    </lineage>
</organism>
<dbReference type="GO" id="GO:0003735">
    <property type="term" value="F:structural constituent of ribosome"/>
    <property type="evidence" value="ECO:0007669"/>
    <property type="project" value="InterPro"/>
</dbReference>
<evidence type="ECO:0000313" key="5">
    <source>
        <dbReference type="EMBL" id="KAF4659788.1"/>
    </source>
</evidence>
<dbReference type="PROSITE" id="PS01199">
    <property type="entry name" value="RIBOSOMAL_L1"/>
    <property type="match status" value="1"/>
</dbReference>
<dbReference type="PANTHER" id="PTHR23105">
    <property type="entry name" value="RIBOSOMAL PROTEIN L7AE FAMILY MEMBER"/>
    <property type="match status" value="1"/>
</dbReference>
<dbReference type="FunFam" id="3.40.50.790:FF:000002">
    <property type="entry name" value="Ribosomal protein"/>
    <property type="match status" value="1"/>
</dbReference>
<evidence type="ECO:0000313" key="6">
    <source>
        <dbReference type="Proteomes" id="UP000591131"/>
    </source>
</evidence>
<dbReference type="Gene3D" id="3.30.190.20">
    <property type="match status" value="1"/>
</dbReference>
<keyword evidence="3 4" id="KW-0687">Ribonucleoprotein</keyword>
<evidence type="ECO:0000256" key="3">
    <source>
        <dbReference type="ARBA" id="ARBA00023274"/>
    </source>
</evidence>
<dbReference type="InterPro" id="IPR050257">
    <property type="entry name" value="eL8/uL1-like"/>
</dbReference>
<dbReference type="PIRSF" id="PIRSF002155">
    <property type="entry name" value="Ribosomal_L1"/>
    <property type="match status" value="1"/>
</dbReference>
<dbReference type="EMBL" id="JAAPAO010000439">
    <property type="protein sequence ID" value="KAF4659788.1"/>
    <property type="molecule type" value="Genomic_DNA"/>
</dbReference>
<dbReference type="FunFam" id="3.30.190.20:FF:000006">
    <property type="entry name" value="Ribosomal protein"/>
    <property type="match status" value="1"/>
</dbReference>
<dbReference type="Proteomes" id="UP000591131">
    <property type="component" value="Unassembled WGS sequence"/>
</dbReference>
<evidence type="ECO:0000256" key="2">
    <source>
        <dbReference type="ARBA" id="ARBA00022980"/>
    </source>
</evidence>